<gene>
    <name evidence="7" type="ORF">EHV23_02460</name>
</gene>
<feature type="chain" id="PRO_5019219070" evidence="6">
    <location>
        <begin position="34"/>
        <end position="306"/>
    </location>
</feature>
<dbReference type="PANTHER" id="PTHR38776">
    <property type="entry name" value="MLTA-INTERACTING PROTEIN-RELATED"/>
    <property type="match status" value="1"/>
</dbReference>
<feature type="signal peptide" evidence="6">
    <location>
        <begin position="1"/>
        <end position="33"/>
    </location>
</feature>
<accession>A0A426FR25</accession>
<keyword evidence="4" id="KW-0472">Membrane</keyword>
<evidence type="ECO:0000256" key="6">
    <source>
        <dbReference type="SAM" id="SignalP"/>
    </source>
</evidence>
<name>A0A426FR25_9BURK</name>
<dbReference type="Proteomes" id="UP000270261">
    <property type="component" value="Unassembled WGS sequence"/>
</dbReference>
<evidence type="ECO:0000256" key="2">
    <source>
        <dbReference type="ARBA" id="ARBA00005722"/>
    </source>
</evidence>
<keyword evidence="8" id="KW-1185">Reference proteome</keyword>
<keyword evidence="3 6" id="KW-0732">Signal</keyword>
<dbReference type="AlphaFoldDB" id="A0A426FR25"/>
<dbReference type="EMBL" id="RRUE01000001">
    <property type="protein sequence ID" value="RRN45128.1"/>
    <property type="molecule type" value="Genomic_DNA"/>
</dbReference>
<evidence type="ECO:0000256" key="5">
    <source>
        <dbReference type="ARBA" id="ARBA00023237"/>
    </source>
</evidence>
<dbReference type="RefSeq" id="WP_125094559.1">
    <property type="nucleotide sequence ID" value="NZ_RRUE01000001.1"/>
</dbReference>
<evidence type="ECO:0000256" key="4">
    <source>
        <dbReference type="ARBA" id="ARBA00023136"/>
    </source>
</evidence>
<protein>
    <submittedName>
        <fullName evidence="7">MipA/OmpV family protein</fullName>
    </submittedName>
</protein>
<comment type="similarity">
    <text evidence="2">Belongs to the MipA/OmpV family.</text>
</comment>
<evidence type="ECO:0000313" key="8">
    <source>
        <dbReference type="Proteomes" id="UP000270261"/>
    </source>
</evidence>
<evidence type="ECO:0000256" key="3">
    <source>
        <dbReference type="ARBA" id="ARBA00022729"/>
    </source>
</evidence>
<reference evidence="7 8" key="1">
    <citation type="submission" date="2018-11" db="EMBL/GenBank/DDBJ databases">
        <title>Genome sequencing of Lautropia sp. KCOM 2505 (= ChDC F240).</title>
        <authorList>
            <person name="Kook J.-K."/>
            <person name="Park S.-N."/>
            <person name="Lim Y.K."/>
        </authorList>
    </citation>
    <scope>NUCLEOTIDE SEQUENCE [LARGE SCALE GENOMIC DNA]</scope>
    <source>
        <strain evidence="7 8">KCOM 2505</strain>
    </source>
</reference>
<dbReference type="InterPro" id="IPR010583">
    <property type="entry name" value="MipA"/>
</dbReference>
<dbReference type="OrthoDB" id="8585044at2"/>
<dbReference type="GO" id="GO:0009279">
    <property type="term" value="C:cell outer membrane"/>
    <property type="evidence" value="ECO:0007669"/>
    <property type="project" value="UniProtKB-SubCell"/>
</dbReference>
<dbReference type="PANTHER" id="PTHR38776:SF1">
    <property type="entry name" value="MLTA-INTERACTING PROTEIN-RELATED"/>
    <property type="match status" value="1"/>
</dbReference>
<comment type="subcellular location">
    <subcellularLocation>
        <location evidence="1">Cell outer membrane</location>
    </subcellularLocation>
</comment>
<keyword evidence="5" id="KW-0998">Cell outer membrane</keyword>
<dbReference type="Pfam" id="PF06629">
    <property type="entry name" value="MipA"/>
    <property type="match status" value="1"/>
</dbReference>
<evidence type="ECO:0000256" key="1">
    <source>
        <dbReference type="ARBA" id="ARBA00004442"/>
    </source>
</evidence>
<comment type="caution">
    <text evidence="7">The sequence shown here is derived from an EMBL/GenBank/DDBJ whole genome shotgun (WGS) entry which is preliminary data.</text>
</comment>
<sequence length="306" mass="33189">MTRTDKHSRKPVPLSGQLLLIGLLCATAGPALSQGQQTPSQQATRAVTRAEDVLRRPGEDDPRWHFAIGLVSNYSPEYSGSRKMGHAFAPAARISWRGYSISRSSVARASASHNRRVSETGLAGPLWHVDRFSFGLGLSINRGRDVDEEDLAKGLKPLRGTLIGRLRMRYDLTRTIQLQARLLGDVLGRQGGFEIPVGIGWSKPLGRKLLLSVDAGVTWANGNSMRNSYGIGEREHAASGLPLYDPGSGLREVGASVGLTGEPSPHWIWVARLSAVRLTGTAARSPIVKRHVMPSLLMGAAYRFSL</sequence>
<evidence type="ECO:0000313" key="7">
    <source>
        <dbReference type="EMBL" id="RRN45128.1"/>
    </source>
</evidence>
<organism evidence="7 8">
    <name type="scientific">Lautropia dentalis</name>
    <dbReference type="NCBI Taxonomy" id="2490857"/>
    <lineage>
        <taxon>Bacteria</taxon>
        <taxon>Pseudomonadati</taxon>
        <taxon>Pseudomonadota</taxon>
        <taxon>Betaproteobacteria</taxon>
        <taxon>Burkholderiales</taxon>
        <taxon>Burkholderiaceae</taxon>
        <taxon>Lautropia</taxon>
    </lineage>
</organism>
<proteinExistence type="inferred from homology"/>